<comment type="caution">
    <text evidence="2">The sequence shown here is derived from an EMBL/GenBank/DDBJ whole genome shotgun (WGS) entry which is preliminary data.</text>
</comment>
<dbReference type="AlphaFoldDB" id="A0A931DFS1"/>
<proteinExistence type="predicted"/>
<gene>
    <name evidence="2" type="ORF">IW256_004427</name>
</gene>
<sequence>MEDEEGRLTLRIVGDVGERRRTRASARKKLRNRLDDAIGEAPDSPVGVLRSLIAECDLHAYDSRHSSSLWGRAYYILGLPAAILATVSGATGLADSAGRVPAAAIALCAAGLAAAATFLNSDEQRRSNRSLGAAWQQLADDARMCLLQFTENEASNMFTGDGDMSDKRRILAKKNLLEQVVLFNRRKSALLMGDRALADEQAGRDRRRE</sequence>
<feature type="transmembrane region" description="Helical" evidence="1">
    <location>
        <begin position="100"/>
        <end position="119"/>
    </location>
</feature>
<name>A0A931DFS1_9ACTN</name>
<evidence type="ECO:0008006" key="4">
    <source>
        <dbReference type="Google" id="ProtNLM"/>
    </source>
</evidence>
<evidence type="ECO:0000313" key="2">
    <source>
        <dbReference type="EMBL" id="MBG6090314.1"/>
    </source>
</evidence>
<dbReference type="RefSeq" id="WP_197012789.1">
    <property type="nucleotide sequence ID" value="NZ_BAABES010000028.1"/>
</dbReference>
<dbReference type="Proteomes" id="UP000614047">
    <property type="component" value="Unassembled WGS sequence"/>
</dbReference>
<evidence type="ECO:0000313" key="3">
    <source>
        <dbReference type="Proteomes" id="UP000614047"/>
    </source>
</evidence>
<protein>
    <recommendedName>
        <fullName evidence="4">SLATT domain-containing protein</fullName>
    </recommendedName>
</protein>
<accession>A0A931DFS1</accession>
<organism evidence="2 3">
    <name type="scientific">Actinomadura viridis</name>
    <dbReference type="NCBI Taxonomy" id="58110"/>
    <lineage>
        <taxon>Bacteria</taxon>
        <taxon>Bacillati</taxon>
        <taxon>Actinomycetota</taxon>
        <taxon>Actinomycetes</taxon>
        <taxon>Streptosporangiales</taxon>
        <taxon>Thermomonosporaceae</taxon>
        <taxon>Actinomadura</taxon>
    </lineage>
</organism>
<keyword evidence="1" id="KW-0812">Transmembrane</keyword>
<reference evidence="2" key="1">
    <citation type="submission" date="2020-11" db="EMBL/GenBank/DDBJ databases">
        <title>Sequencing the genomes of 1000 actinobacteria strains.</title>
        <authorList>
            <person name="Klenk H.-P."/>
        </authorList>
    </citation>
    <scope>NUCLEOTIDE SEQUENCE</scope>
    <source>
        <strain evidence="2">DSM 43175</strain>
    </source>
</reference>
<feature type="transmembrane region" description="Helical" evidence="1">
    <location>
        <begin position="73"/>
        <end position="94"/>
    </location>
</feature>
<evidence type="ECO:0000256" key="1">
    <source>
        <dbReference type="SAM" id="Phobius"/>
    </source>
</evidence>
<keyword evidence="1" id="KW-1133">Transmembrane helix</keyword>
<dbReference type="EMBL" id="JADOUA010000001">
    <property type="protein sequence ID" value="MBG6090314.1"/>
    <property type="molecule type" value="Genomic_DNA"/>
</dbReference>
<keyword evidence="1" id="KW-0472">Membrane</keyword>
<keyword evidence="3" id="KW-1185">Reference proteome</keyword>